<keyword evidence="2" id="KW-1185">Reference proteome</keyword>
<name>A0A401GID8_9APHY</name>
<dbReference type="GeneID" id="38778782"/>
<gene>
    <name evidence="1" type="ORF">SCP_0402390</name>
</gene>
<proteinExistence type="predicted"/>
<organism evidence="1 2">
    <name type="scientific">Sparassis crispa</name>
    <dbReference type="NCBI Taxonomy" id="139825"/>
    <lineage>
        <taxon>Eukaryota</taxon>
        <taxon>Fungi</taxon>
        <taxon>Dikarya</taxon>
        <taxon>Basidiomycota</taxon>
        <taxon>Agaricomycotina</taxon>
        <taxon>Agaricomycetes</taxon>
        <taxon>Polyporales</taxon>
        <taxon>Sparassidaceae</taxon>
        <taxon>Sparassis</taxon>
    </lineage>
</organism>
<protein>
    <submittedName>
        <fullName evidence="1">Uncharacterized protein</fullName>
    </submittedName>
</protein>
<sequence>MAPDIGVLEVAPAGIGTACMTVRDGNRIQRDMADCLGGSTLAEADEIKDSVAYMFEYMGHWEDEE</sequence>
<accession>A0A401GID8</accession>
<reference evidence="1 2" key="1">
    <citation type="journal article" date="2018" name="Sci. Rep.">
        <title>Genome sequence of the cauliflower mushroom Sparassis crispa (Hanabiratake) and its association with beneficial usage.</title>
        <authorList>
            <person name="Kiyama R."/>
            <person name="Furutani Y."/>
            <person name="Kawaguchi K."/>
            <person name="Nakanishi T."/>
        </authorList>
    </citation>
    <scope>NUCLEOTIDE SEQUENCE [LARGE SCALE GENOMIC DNA]</scope>
</reference>
<evidence type="ECO:0000313" key="1">
    <source>
        <dbReference type="EMBL" id="GBE81865.1"/>
    </source>
</evidence>
<dbReference type="RefSeq" id="XP_027612778.1">
    <property type="nucleotide sequence ID" value="XM_027756977.1"/>
</dbReference>
<dbReference type="EMBL" id="BFAD01000004">
    <property type="protein sequence ID" value="GBE81865.1"/>
    <property type="molecule type" value="Genomic_DNA"/>
</dbReference>
<evidence type="ECO:0000313" key="2">
    <source>
        <dbReference type="Proteomes" id="UP000287166"/>
    </source>
</evidence>
<dbReference type="InParanoid" id="A0A401GID8"/>
<comment type="caution">
    <text evidence="1">The sequence shown here is derived from an EMBL/GenBank/DDBJ whole genome shotgun (WGS) entry which is preliminary data.</text>
</comment>
<dbReference type="Proteomes" id="UP000287166">
    <property type="component" value="Unassembled WGS sequence"/>
</dbReference>
<dbReference type="AlphaFoldDB" id="A0A401GID8"/>